<dbReference type="GO" id="GO:0003677">
    <property type="term" value="F:DNA binding"/>
    <property type="evidence" value="ECO:0007669"/>
    <property type="project" value="InterPro"/>
</dbReference>
<gene>
    <name evidence="1" type="ORF">AWC35_03475</name>
</gene>
<proteinExistence type="predicted"/>
<dbReference type="OrthoDB" id="6485260at2"/>
<evidence type="ECO:0000313" key="1">
    <source>
        <dbReference type="EMBL" id="ATA18479.1"/>
    </source>
</evidence>
<keyword evidence="2" id="KW-1185">Reference proteome</keyword>
<dbReference type="Proteomes" id="UP000217182">
    <property type="component" value="Chromosome"/>
</dbReference>
<reference evidence="1 2" key="1">
    <citation type="submission" date="2016-01" db="EMBL/GenBank/DDBJ databases">
        <authorList>
            <person name="Oliw E.H."/>
        </authorList>
    </citation>
    <scope>NUCLEOTIDE SEQUENCE [LARGE SCALE GENOMIC DNA]</scope>
    <source>
        <strain evidence="1 2">FRB97</strain>
    </source>
</reference>
<dbReference type="Gene3D" id="1.10.10.10">
    <property type="entry name" value="Winged helix-like DNA-binding domain superfamily/Winged helix DNA-binding domain"/>
    <property type="match status" value="1"/>
</dbReference>
<dbReference type="GO" id="GO:0006355">
    <property type="term" value="P:regulation of DNA-templated transcription"/>
    <property type="evidence" value="ECO:0007669"/>
    <property type="project" value="InterPro"/>
</dbReference>
<evidence type="ECO:0000313" key="2">
    <source>
        <dbReference type="Proteomes" id="UP000217182"/>
    </source>
</evidence>
<dbReference type="InterPro" id="IPR016032">
    <property type="entry name" value="Sig_transdc_resp-reg_C-effctor"/>
</dbReference>
<dbReference type="AlphaFoldDB" id="A0A250AX14"/>
<organism evidence="1 2">
    <name type="scientific">Gibbsiella quercinecans</name>
    <dbReference type="NCBI Taxonomy" id="929813"/>
    <lineage>
        <taxon>Bacteria</taxon>
        <taxon>Pseudomonadati</taxon>
        <taxon>Pseudomonadota</taxon>
        <taxon>Gammaproteobacteria</taxon>
        <taxon>Enterobacterales</taxon>
        <taxon>Yersiniaceae</taxon>
        <taxon>Gibbsiella</taxon>
    </lineage>
</organism>
<protein>
    <recommendedName>
        <fullName evidence="3">OmpR/PhoB-type domain-containing protein</fullName>
    </recommendedName>
</protein>
<name>A0A250AX14_9GAMM</name>
<accession>A0A250AX14</accession>
<dbReference type="RefSeq" id="WP_095845076.1">
    <property type="nucleotide sequence ID" value="NZ_CP014136.1"/>
</dbReference>
<dbReference type="InterPro" id="IPR036388">
    <property type="entry name" value="WH-like_DNA-bd_sf"/>
</dbReference>
<dbReference type="KEGG" id="gqu:AWC35_03475"/>
<dbReference type="SUPFAM" id="SSF46894">
    <property type="entry name" value="C-terminal effector domain of the bipartite response regulators"/>
    <property type="match status" value="1"/>
</dbReference>
<dbReference type="EMBL" id="CP014136">
    <property type="protein sequence ID" value="ATA18479.1"/>
    <property type="molecule type" value="Genomic_DNA"/>
</dbReference>
<sequence length="129" mass="15322">MERVLAGYYIGRDIRFELEHRKLSSITFKGQEYILRDTMMRLFVYLLKNANGKIVCNEDILFHVWDQHGLKSSSQRLWQVMQQLKIKLIALGAPHDFIMRVEGFNGKGYTLKSELIRPYYFICEKTNKE</sequence>
<evidence type="ECO:0008006" key="3">
    <source>
        <dbReference type="Google" id="ProtNLM"/>
    </source>
</evidence>